<dbReference type="InterPro" id="IPR036388">
    <property type="entry name" value="WH-like_DNA-bd_sf"/>
</dbReference>
<comment type="caution">
    <text evidence="2">The sequence shown here is derived from an EMBL/GenBank/DDBJ whole genome shotgun (WGS) entry which is preliminary data.</text>
</comment>
<dbReference type="SUPFAM" id="SSF46785">
    <property type="entry name" value="Winged helix' DNA-binding domain"/>
    <property type="match status" value="1"/>
</dbReference>
<dbReference type="InterPro" id="IPR015102">
    <property type="entry name" value="Tscrpt_reg_HTH_FeoC"/>
</dbReference>
<reference evidence="2 3" key="1">
    <citation type="submission" date="2017-10" db="EMBL/GenBank/DDBJ databases">
        <title>Sequencing the genomes of 1000 actinobacteria strains.</title>
        <authorList>
            <person name="Klenk H.-P."/>
        </authorList>
    </citation>
    <scope>NUCLEOTIDE SEQUENCE [LARGE SCALE GENOMIC DNA]</scope>
    <source>
        <strain evidence="2 3">DSM 15597</strain>
    </source>
</reference>
<feature type="domain" description="Transcriptional regulator HTH-type FeoC" evidence="1">
    <location>
        <begin position="7"/>
        <end position="56"/>
    </location>
</feature>
<dbReference type="Gene3D" id="1.10.10.10">
    <property type="entry name" value="Winged helix-like DNA-binding domain superfamily/Winged helix DNA-binding domain"/>
    <property type="match status" value="1"/>
</dbReference>
<dbReference type="InterPro" id="IPR036390">
    <property type="entry name" value="WH_DNA-bd_sf"/>
</dbReference>
<keyword evidence="3" id="KW-1185">Reference proteome</keyword>
<organism evidence="2 3">
    <name type="scientific">Propionicimonas paludicola</name>
    <dbReference type="NCBI Taxonomy" id="185243"/>
    <lineage>
        <taxon>Bacteria</taxon>
        <taxon>Bacillati</taxon>
        <taxon>Actinomycetota</taxon>
        <taxon>Actinomycetes</taxon>
        <taxon>Propionibacteriales</taxon>
        <taxon>Nocardioidaceae</taxon>
        <taxon>Propionicimonas</taxon>
    </lineage>
</organism>
<gene>
    <name evidence="2" type="ORF">ATK74_0468</name>
</gene>
<proteinExistence type="predicted"/>
<dbReference type="AlphaFoldDB" id="A0A2A9CNB8"/>
<name>A0A2A9CNB8_9ACTN</name>
<sequence length="75" mass="7558">MAEVAAGTSSVPEMARHQGLDEAVVRAALDHLVRAGRITRAALGSECGPEGCSSCPLVDGCGAAGPRLISLTLAR</sequence>
<accession>A0A2A9CNB8</accession>
<evidence type="ECO:0000313" key="3">
    <source>
        <dbReference type="Proteomes" id="UP000226079"/>
    </source>
</evidence>
<evidence type="ECO:0000313" key="2">
    <source>
        <dbReference type="EMBL" id="PFG15947.1"/>
    </source>
</evidence>
<dbReference type="EMBL" id="PDJC01000001">
    <property type="protein sequence ID" value="PFG15947.1"/>
    <property type="molecule type" value="Genomic_DNA"/>
</dbReference>
<dbReference type="Proteomes" id="UP000226079">
    <property type="component" value="Unassembled WGS sequence"/>
</dbReference>
<dbReference type="Pfam" id="PF09012">
    <property type="entry name" value="FeoC"/>
    <property type="match status" value="1"/>
</dbReference>
<evidence type="ECO:0000259" key="1">
    <source>
        <dbReference type="Pfam" id="PF09012"/>
    </source>
</evidence>
<protein>
    <submittedName>
        <fullName evidence="2">FeoC-like transcriptional regulator</fullName>
    </submittedName>
</protein>